<keyword evidence="2" id="KW-0812">Transmembrane</keyword>
<reference evidence="4 5" key="1">
    <citation type="journal article" date="2012" name="Eukaryot. Cell">
        <title>Genome sequence of the Trichosporon asahii environmental strain CBS 8904.</title>
        <authorList>
            <person name="Yang R.Y."/>
            <person name="Li H.T."/>
            <person name="Zhu H."/>
            <person name="Zhou G.P."/>
            <person name="Wang M."/>
            <person name="Wang L."/>
        </authorList>
    </citation>
    <scope>NUCLEOTIDE SEQUENCE [LARGE SCALE GENOMIC DNA]</scope>
    <source>
        <strain evidence="4 5">CBS 8904</strain>
    </source>
</reference>
<keyword evidence="2" id="KW-0472">Membrane</keyword>
<dbReference type="InParanoid" id="K1WIS0"/>
<feature type="transmembrane region" description="Helical" evidence="2">
    <location>
        <begin position="138"/>
        <end position="171"/>
    </location>
</feature>
<proteinExistence type="predicted"/>
<evidence type="ECO:0000313" key="4">
    <source>
        <dbReference type="EMBL" id="EKD01314.1"/>
    </source>
</evidence>
<dbReference type="AlphaFoldDB" id="K1WIS0"/>
<feature type="chain" id="PRO_5003852906" evidence="3">
    <location>
        <begin position="19"/>
        <end position="287"/>
    </location>
</feature>
<dbReference type="EMBL" id="AMBO01000321">
    <property type="protein sequence ID" value="EKD01314.1"/>
    <property type="molecule type" value="Genomic_DNA"/>
</dbReference>
<comment type="caution">
    <text evidence="4">The sequence shown here is derived from an EMBL/GenBank/DDBJ whole genome shotgun (WGS) entry which is preliminary data.</text>
</comment>
<name>K1WIS0_TRIAC</name>
<dbReference type="HOGENOM" id="CLU_970396_0_0_1"/>
<evidence type="ECO:0000256" key="2">
    <source>
        <dbReference type="SAM" id="Phobius"/>
    </source>
</evidence>
<accession>K1WIS0</accession>
<keyword evidence="5" id="KW-1185">Reference proteome</keyword>
<keyword evidence="3" id="KW-0732">Signal</keyword>
<evidence type="ECO:0000256" key="1">
    <source>
        <dbReference type="SAM" id="MobiDB-lite"/>
    </source>
</evidence>
<sequence length="287" mass="29910">MTRTHPFALLVLGGSAASAPLTPSPNSICKLTRQAHKRKVDAEVRLRAKLALTGVAHPCPAVPPTSLHAPRNLPPGAEREHEPDDEWSPADTAVASPQDPEEERVDAGDDGTCAALHVVHDASGRVAPVRAKGAVGRFAGMLALVLVVCELVGVLELAPAHAAALMFLLLVAARGLVRRPHTLAPPALEAVHVLHVRLHFVQRIVGRGDRDVAGGAVPVLVVVELVLEQLALRGPRQVALVAAEAEVVRGRHVSPAVGVCVECERAGVALQSGKGVVGLRAVSVARA</sequence>
<keyword evidence="2" id="KW-1133">Transmembrane helix</keyword>
<feature type="signal peptide" evidence="3">
    <location>
        <begin position="1"/>
        <end position="18"/>
    </location>
</feature>
<organism evidence="4 5">
    <name type="scientific">Trichosporon asahii var. asahii (strain CBS 8904)</name>
    <name type="common">Yeast</name>
    <dbReference type="NCBI Taxonomy" id="1220162"/>
    <lineage>
        <taxon>Eukaryota</taxon>
        <taxon>Fungi</taxon>
        <taxon>Dikarya</taxon>
        <taxon>Basidiomycota</taxon>
        <taxon>Agaricomycotina</taxon>
        <taxon>Tremellomycetes</taxon>
        <taxon>Trichosporonales</taxon>
        <taxon>Trichosporonaceae</taxon>
        <taxon>Trichosporon</taxon>
    </lineage>
</organism>
<gene>
    <name evidence="4" type="ORF">A1Q2_04392</name>
</gene>
<evidence type="ECO:0000256" key="3">
    <source>
        <dbReference type="SAM" id="SignalP"/>
    </source>
</evidence>
<dbReference type="Proteomes" id="UP000006757">
    <property type="component" value="Unassembled WGS sequence"/>
</dbReference>
<protein>
    <submittedName>
        <fullName evidence="4">Uncharacterized protein</fullName>
    </submittedName>
</protein>
<evidence type="ECO:0000313" key="5">
    <source>
        <dbReference type="Proteomes" id="UP000006757"/>
    </source>
</evidence>
<feature type="region of interest" description="Disordered" evidence="1">
    <location>
        <begin position="59"/>
        <end position="108"/>
    </location>
</feature>